<accession>A0A4R4WBX2</accession>
<evidence type="ECO:0000256" key="1">
    <source>
        <dbReference type="SAM" id="SignalP"/>
    </source>
</evidence>
<dbReference type="AlphaFoldDB" id="A0A4R4WBX2"/>
<reference evidence="2 3" key="1">
    <citation type="submission" date="2019-03" db="EMBL/GenBank/DDBJ databases">
        <title>Draft genome sequences of novel Actinobacteria.</title>
        <authorList>
            <person name="Sahin N."/>
            <person name="Ay H."/>
            <person name="Saygin H."/>
        </authorList>
    </citation>
    <scope>NUCLEOTIDE SEQUENCE [LARGE SCALE GENOMIC DNA]</scope>
    <source>
        <strain evidence="2 3">KC712</strain>
    </source>
</reference>
<dbReference type="EMBL" id="SMKP01000121">
    <property type="protein sequence ID" value="TDD15671.1"/>
    <property type="molecule type" value="Genomic_DNA"/>
</dbReference>
<dbReference type="OrthoDB" id="43895at2"/>
<organism evidence="2 3">
    <name type="scientific">Nonomuraea diastatica</name>
    <dbReference type="NCBI Taxonomy" id="1848329"/>
    <lineage>
        <taxon>Bacteria</taxon>
        <taxon>Bacillati</taxon>
        <taxon>Actinomycetota</taxon>
        <taxon>Actinomycetes</taxon>
        <taxon>Streptosporangiales</taxon>
        <taxon>Streptosporangiaceae</taxon>
        <taxon>Nonomuraea</taxon>
    </lineage>
</organism>
<comment type="caution">
    <text evidence="2">The sequence shown here is derived from an EMBL/GenBank/DDBJ whole genome shotgun (WGS) entry which is preliminary data.</text>
</comment>
<proteinExistence type="predicted"/>
<dbReference type="Proteomes" id="UP000294543">
    <property type="component" value="Unassembled WGS sequence"/>
</dbReference>
<keyword evidence="1" id="KW-0732">Signal</keyword>
<protein>
    <recommendedName>
        <fullName evidence="4">Peptidase MA-like domain-containing protein</fullName>
    </recommendedName>
</protein>
<evidence type="ECO:0008006" key="4">
    <source>
        <dbReference type="Google" id="ProtNLM"/>
    </source>
</evidence>
<feature type="signal peptide" evidence="1">
    <location>
        <begin position="1"/>
        <end position="33"/>
    </location>
</feature>
<name>A0A4R4WBX2_9ACTN</name>
<evidence type="ECO:0000313" key="3">
    <source>
        <dbReference type="Proteomes" id="UP000294543"/>
    </source>
</evidence>
<dbReference type="RefSeq" id="WP_132515052.1">
    <property type="nucleotide sequence ID" value="NZ_SMKP01000121.1"/>
</dbReference>
<keyword evidence="3" id="KW-1185">Reference proteome</keyword>
<feature type="chain" id="PRO_5020640415" description="Peptidase MA-like domain-containing protein" evidence="1">
    <location>
        <begin position="34"/>
        <end position="240"/>
    </location>
</feature>
<gene>
    <name evidence="2" type="ORF">E1294_33875</name>
</gene>
<sequence length="240" mass="25639">MGSPRKKTRKRWARVLAAAAALVLAVVAGVALAYPSMAATTCPGCYGLTKLEEGVYTEPGLEDAERSRVKQVAEQARRRVAAFYGTPVSAPDLLVCLTEDCYARIGGGKERGVAVLNRSVMLSPRGVNTVIASHEMAHVELHARLSSGADVPQWFDEGLAVVVSDDARYLSPASAGDRCLIEPIEPLPVTLDEWLAVARHDAGTYAKSACQVSRWLRDNGGRAALATLIERLNAGEPFPG</sequence>
<evidence type="ECO:0000313" key="2">
    <source>
        <dbReference type="EMBL" id="TDD15671.1"/>
    </source>
</evidence>